<reference evidence="2" key="1">
    <citation type="journal article" date="2021" name="Proc. Natl. Acad. Sci. U.S.A.">
        <title>A Catalog of Tens of Thousands of Viruses from Human Metagenomes Reveals Hidden Associations with Chronic Diseases.</title>
        <authorList>
            <person name="Tisza M.J."/>
            <person name="Buck C.B."/>
        </authorList>
    </citation>
    <scope>NUCLEOTIDE SEQUENCE</scope>
    <source>
        <strain evidence="2">CtC4e1</strain>
    </source>
</reference>
<name>A0A8S5VHY1_9CAUD</name>
<evidence type="ECO:0000256" key="1">
    <source>
        <dbReference type="SAM" id="MobiDB-lite"/>
    </source>
</evidence>
<dbReference type="GO" id="GO:0016787">
    <property type="term" value="F:hydrolase activity"/>
    <property type="evidence" value="ECO:0007669"/>
    <property type="project" value="UniProtKB-KW"/>
</dbReference>
<protein>
    <submittedName>
        <fullName evidence="2">CMP/hydroxymethyl CMP hydrolase</fullName>
    </submittedName>
</protein>
<proteinExistence type="predicted"/>
<feature type="compositionally biased region" description="Basic and acidic residues" evidence="1">
    <location>
        <begin position="222"/>
        <end position="233"/>
    </location>
</feature>
<evidence type="ECO:0000313" key="2">
    <source>
        <dbReference type="EMBL" id="DAG06316.1"/>
    </source>
</evidence>
<organism evidence="2">
    <name type="scientific">Siphoviridae sp. ctC4e1</name>
    <dbReference type="NCBI Taxonomy" id="2825375"/>
    <lineage>
        <taxon>Viruses</taxon>
        <taxon>Duplodnaviria</taxon>
        <taxon>Heunggongvirae</taxon>
        <taxon>Uroviricota</taxon>
        <taxon>Caudoviricetes</taxon>
    </lineage>
</organism>
<feature type="region of interest" description="Disordered" evidence="1">
    <location>
        <begin position="212"/>
        <end position="233"/>
    </location>
</feature>
<keyword evidence="2" id="KW-0378">Hydrolase</keyword>
<dbReference type="EMBL" id="BK016269">
    <property type="protein sequence ID" value="DAG06316.1"/>
    <property type="molecule type" value="Genomic_DNA"/>
</dbReference>
<accession>A0A8S5VHY1</accession>
<sequence>MSDKTCFVVTAIGSPGDATNKHANKVLRNLIQPVCEELGYNVVRVDQESSSGNINDSIISHLKHDRLVIADMTGHNPNAFYELGFREALNLPMIPIIHHGESLPFDVSSNRTIMYSLEVEDIDVAKNKLYEMIESFDGFIMPDEKEQQQTTLNDLENKLDNILANSSSKTINNKLDKILELLEKNTNKNFPISSGISGIVDSKSIQAMLERSREPTPMIFPDLKHPSHPEDSK</sequence>